<keyword evidence="1" id="KW-0812">Transmembrane</keyword>
<dbReference type="AlphaFoldDB" id="B6QCD9"/>
<dbReference type="PANTHER" id="PTHR37539:SF1">
    <property type="entry name" value="ER-BOUND OXYGENASE MPAB_MPAB'_RUBBER OXYGENASE CATALYTIC DOMAIN-CONTAINING PROTEIN"/>
    <property type="match status" value="1"/>
</dbReference>
<organism evidence="3 4">
    <name type="scientific">Talaromyces marneffei (strain ATCC 18224 / CBS 334.59 / QM 7333)</name>
    <name type="common">Penicillium marneffei</name>
    <dbReference type="NCBI Taxonomy" id="441960"/>
    <lineage>
        <taxon>Eukaryota</taxon>
        <taxon>Fungi</taxon>
        <taxon>Dikarya</taxon>
        <taxon>Ascomycota</taxon>
        <taxon>Pezizomycotina</taxon>
        <taxon>Eurotiomycetes</taxon>
        <taxon>Eurotiomycetidae</taxon>
        <taxon>Eurotiales</taxon>
        <taxon>Trichocomaceae</taxon>
        <taxon>Talaromyces</taxon>
        <taxon>Talaromyces sect. Talaromyces</taxon>
    </lineage>
</organism>
<evidence type="ECO:0000313" key="3">
    <source>
        <dbReference type="EMBL" id="EEA26594.1"/>
    </source>
</evidence>
<sequence>MATEKNTSDPDIRRCWNYDFCWTPEHLTHEQMQPLRHTMDDLASDCIEPLTKLASKDNILGDSKPNPTKLDMYALLSDNHEKHDALTRLWGQINTVPDWVDWAQIERGQKVYYRYGHSMGIALAFQSLLGGMGSGNIVETLGRTGGFSAKVVRHRLLETLQHTLQVTKSVDSIRPGGDGHVSTVRVRLLHALVRNRILQLVEKRPAYYDVAKHGIPINDLDSIGTICSFAPAVIYIGLPRQGIFMTDQEATDYTALWRLIAHYIGTPTEWFETPNRARAIMESLMVAEINPTRMSGVLARNIIQGLKNTPPLYASKGVLDGITRSLIGNELSNELGIGNPDIFTWIFVGWVFIYAATLTYVCRSVQTLDEKHVQYNREKFWRLLMDAKTGLGKESNFDFKYVPTDDKTN</sequence>
<dbReference type="InterPro" id="IPR037473">
    <property type="entry name" value="Lcp-like"/>
</dbReference>
<reference evidence="4" key="1">
    <citation type="journal article" date="2015" name="Genome Announc.">
        <title>Genome sequence of the AIDS-associated pathogen Penicillium marneffei (ATCC18224) and its near taxonomic relative Talaromyces stipitatus (ATCC10500).</title>
        <authorList>
            <person name="Nierman W.C."/>
            <person name="Fedorova-Abrams N.D."/>
            <person name="Andrianopoulos A."/>
        </authorList>
    </citation>
    <scope>NUCLEOTIDE SEQUENCE [LARGE SCALE GENOMIC DNA]</scope>
    <source>
        <strain evidence="4">ATCC 18224 / CBS 334.59 / QM 7333</strain>
    </source>
</reference>
<dbReference type="PhylomeDB" id="B6QCD9"/>
<dbReference type="VEuPathDB" id="FungiDB:PMAA_076550"/>
<dbReference type="OrthoDB" id="6361347at2759"/>
<dbReference type="Pfam" id="PF09995">
    <property type="entry name" value="MPAB_Lcp_cat"/>
    <property type="match status" value="1"/>
</dbReference>
<keyword evidence="1" id="KW-0472">Membrane</keyword>
<keyword evidence="4" id="KW-1185">Reference proteome</keyword>
<accession>B6QCD9</accession>
<dbReference type="HOGENOM" id="CLU_042166_0_0_1"/>
<name>B6QCD9_TALMQ</name>
<evidence type="ECO:0000256" key="1">
    <source>
        <dbReference type="SAM" id="Phobius"/>
    </source>
</evidence>
<evidence type="ECO:0000313" key="4">
    <source>
        <dbReference type="Proteomes" id="UP000001294"/>
    </source>
</evidence>
<gene>
    <name evidence="3" type="ORF">PMAA_076550</name>
</gene>
<dbReference type="InterPro" id="IPR018713">
    <property type="entry name" value="MPAB/Lcp_cat_dom"/>
</dbReference>
<dbReference type="GO" id="GO:0016491">
    <property type="term" value="F:oxidoreductase activity"/>
    <property type="evidence" value="ECO:0007669"/>
    <property type="project" value="InterPro"/>
</dbReference>
<dbReference type="STRING" id="441960.B6QCD9"/>
<protein>
    <recommendedName>
        <fullName evidence="2">ER-bound oxygenase mpaB/mpaB'/Rubber oxygenase catalytic domain-containing protein</fullName>
    </recommendedName>
</protein>
<dbReference type="EMBL" id="DS995900">
    <property type="protein sequence ID" value="EEA26594.1"/>
    <property type="molecule type" value="Genomic_DNA"/>
</dbReference>
<feature type="transmembrane region" description="Helical" evidence="1">
    <location>
        <begin position="342"/>
        <end position="362"/>
    </location>
</feature>
<keyword evidence="1" id="KW-1133">Transmembrane helix</keyword>
<proteinExistence type="predicted"/>
<evidence type="ECO:0000259" key="2">
    <source>
        <dbReference type="Pfam" id="PF09995"/>
    </source>
</evidence>
<dbReference type="PANTHER" id="PTHR37539">
    <property type="entry name" value="SECRETED PROTEIN-RELATED"/>
    <property type="match status" value="1"/>
</dbReference>
<dbReference type="Proteomes" id="UP000001294">
    <property type="component" value="Unassembled WGS sequence"/>
</dbReference>
<feature type="domain" description="ER-bound oxygenase mpaB/mpaB'/Rubber oxygenase catalytic" evidence="2">
    <location>
        <begin position="115"/>
        <end position="339"/>
    </location>
</feature>